<proteinExistence type="predicted"/>
<dbReference type="GO" id="GO:0012505">
    <property type="term" value="C:endomembrane system"/>
    <property type="evidence" value="ECO:0007669"/>
    <property type="project" value="UniProtKB-SubCell"/>
</dbReference>
<evidence type="ECO:0000256" key="1">
    <source>
        <dbReference type="ARBA" id="ARBA00004127"/>
    </source>
</evidence>
<sequence>MSPSPPRFSPSPSSSRAPSNSVVVHMTDWRSIFCVSFVVILDFIKVSVIQMNSWPYLKSMDPNVGEEFYGVAKSAVTFGTILASLASGYISNYLSDTKPSFLSGILLSFFCSLLYANLTAKGTKMRGRDKAADEAMALLERHPMRK</sequence>
<dbReference type="EMBL" id="JBICBT010001016">
    <property type="protein sequence ID" value="KAL3087660.1"/>
    <property type="molecule type" value="Genomic_DNA"/>
</dbReference>
<dbReference type="SUPFAM" id="SSF103473">
    <property type="entry name" value="MFS general substrate transporter"/>
    <property type="match status" value="1"/>
</dbReference>
<gene>
    <name evidence="7" type="ORF">niasHT_028966</name>
</gene>
<keyword evidence="2" id="KW-0813">Transport</keyword>
<organism evidence="7 8">
    <name type="scientific">Heterodera trifolii</name>
    <dbReference type="NCBI Taxonomy" id="157864"/>
    <lineage>
        <taxon>Eukaryota</taxon>
        <taxon>Metazoa</taxon>
        <taxon>Ecdysozoa</taxon>
        <taxon>Nematoda</taxon>
        <taxon>Chromadorea</taxon>
        <taxon>Rhabditida</taxon>
        <taxon>Tylenchina</taxon>
        <taxon>Tylenchomorpha</taxon>
        <taxon>Tylenchoidea</taxon>
        <taxon>Heteroderidae</taxon>
        <taxon>Heteroderinae</taxon>
        <taxon>Heterodera</taxon>
    </lineage>
</organism>
<evidence type="ECO:0008006" key="9">
    <source>
        <dbReference type="Google" id="ProtNLM"/>
    </source>
</evidence>
<evidence type="ECO:0000313" key="8">
    <source>
        <dbReference type="Proteomes" id="UP001620626"/>
    </source>
</evidence>
<dbReference type="Gene3D" id="1.20.1250.20">
    <property type="entry name" value="MFS general substrate transporter like domains"/>
    <property type="match status" value="1"/>
</dbReference>
<keyword evidence="8" id="KW-1185">Reference proteome</keyword>
<dbReference type="AlphaFoldDB" id="A0ABD2JAL4"/>
<feature type="transmembrane region" description="Helical" evidence="6">
    <location>
        <begin position="68"/>
        <end position="89"/>
    </location>
</feature>
<dbReference type="PANTHER" id="PTHR23510">
    <property type="entry name" value="INNER MEMBRANE TRANSPORT PROTEIN YAJR"/>
    <property type="match status" value="1"/>
</dbReference>
<dbReference type="PANTHER" id="PTHR23510:SF3">
    <property type="entry name" value="MAJOR FACILITATOR SUPERFAMILY DOMAIN-CONTAINING PROTEIN 8"/>
    <property type="match status" value="1"/>
</dbReference>
<protein>
    <recommendedName>
        <fullName evidence="9">ADP,ATP carrier protein</fullName>
    </recommendedName>
</protein>
<name>A0ABD2JAL4_9BILA</name>
<evidence type="ECO:0000256" key="3">
    <source>
        <dbReference type="ARBA" id="ARBA00022692"/>
    </source>
</evidence>
<comment type="subcellular location">
    <subcellularLocation>
        <location evidence="1">Endomembrane system</location>
        <topology evidence="1">Multi-pass membrane protein</topology>
    </subcellularLocation>
</comment>
<evidence type="ECO:0000256" key="4">
    <source>
        <dbReference type="ARBA" id="ARBA00022989"/>
    </source>
</evidence>
<keyword evidence="5 6" id="KW-0472">Membrane</keyword>
<accession>A0ABD2JAL4</accession>
<feature type="transmembrane region" description="Helical" evidence="6">
    <location>
        <begin position="29"/>
        <end position="48"/>
    </location>
</feature>
<evidence type="ECO:0000256" key="5">
    <source>
        <dbReference type="ARBA" id="ARBA00023136"/>
    </source>
</evidence>
<keyword evidence="4 6" id="KW-1133">Transmembrane helix</keyword>
<reference evidence="7 8" key="1">
    <citation type="submission" date="2024-10" db="EMBL/GenBank/DDBJ databases">
        <authorList>
            <person name="Kim D."/>
        </authorList>
    </citation>
    <scope>NUCLEOTIDE SEQUENCE [LARGE SCALE GENOMIC DNA]</scope>
    <source>
        <strain evidence="7">BH-2024</strain>
    </source>
</reference>
<evidence type="ECO:0000256" key="2">
    <source>
        <dbReference type="ARBA" id="ARBA00022448"/>
    </source>
</evidence>
<evidence type="ECO:0000313" key="7">
    <source>
        <dbReference type="EMBL" id="KAL3087660.1"/>
    </source>
</evidence>
<evidence type="ECO:0000256" key="6">
    <source>
        <dbReference type="SAM" id="Phobius"/>
    </source>
</evidence>
<dbReference type="InterPro" id="IPR051068">
    <property type="entry name" value="MFS_Domain-Containing_Protein"/>
</dbReference>
<comment type="caution">
    <text evidence="7">The sequence shown here is derived from an EMBL/GenBank/DDBJ whole genome shotgun (WGS) entry which is preliminary data.</text>
</comment>
<dbReference type="Proteomes" id="UP001620626">
    <property type="component" value="Unassembled WGS sequence"/>
</dbReference>
<keyword evidence="3 6" id="KW-0812">Transmembrane</keyword>
<dbReference type="InterPro" id="IPR036259">
    <property type="entry name" value="MFS_trans_sf"/>
</dbReference>
<feature type="transmembrane region" description="Helical" evidence="6">
    <location>
        <begin position="101"/>
        <end position="120"/>
    </location>
</feature>